<dbReference type="SUPFAM" id="SSF56601">
    <property type="entry name" value="beta-lactamase/transpeptidase-like"/>
    <property type="match status" value="1"/>
</dbReference>
<dbReference type="PANTHER" id="PTHR46825">
    <property type="entry name" value="D-ALANYL-D-ALANINE-CARBOXYPEPTIDASE/ENDOPEPTIDASE AMPH"/>
    <property type="match status" value="1"/>
</dbReference>
<keyword evidence="2" id="KW-0732">Signal</keyword>
<dbReference type="Gene3D" id="3.40.710.10">
    <property type="entry name" value="DD-peptidase/beta-lactamase superfamily"/>
    <property type="match status" value="1"/>
</dbReference>
<accession>A0ABZ1NTW4</accession>
<name>A0ABZ1NTW4_STRVL</name>
<proteinExistence type="predicted"/>
<organism evidence="4 5">
    <name type="scientific">Streptomyces violaceus</name>
    <name type="common">Streptomyces venezuelae</name>
    <dbReference type="NCBI Taxonomy" id="1936"/>
    <lineage>
        <taxon>Bacteria</taxon>
        <taxon>Bacillati</taxon>
        <taxon>Actinomycetota</taxon>
        <taxon>Actinomycetes</taxon>
        <taxon>Kitasatosporales</taxon>
        <taxon>Streptomycetaceae</taxon>
        <taxon>Streptomyces</taxon>
    </lineage>
</organism>
<feature type="region of interest" description="Disordered" evidence="1">
    <location>
        <begin position="141"/>
        <end position="165"/>
    </location>
</feature>
<feature type="domain" description="Beta-lactamase-related" evidence="3">
    <location>
        <begin position="63"/>
        <end position="414"/>
    </location>
</feature>
<dbReference type="Proteomes" id="UP001341259">
    <property type="component" value="Chromosome"/>
</dbReference>
<evidence type="ECO:0000313" key="4">
    <source>
        <dbReference type="EMBL" id="WUG95196.1"/>
    </source>
</evidence>
<dbReference type="InterPro" id="IPR050491">
    <property type="entry name" value="AmpC-like"/>
</dbReference>
<dbReference type="PANTHER" id="PTHR46825:SF7">
    <property type="entry name" value="D-ALANYL-D-ALANINE CARBOXYPEPTIDASE"/>
    <property type="match status" value="1"/>
</dbReference>
<keyword evidence="5" id="KW-1185">Reference proteome</keyword>
<feature type="chain" id="PRO_5046921101" evidence="2">
    <location>
        <begin position="35"/>
        <end position="439"/>
    </location>
</feature>
<evidence type="ECO:0000313" key="5">
    <source>
        <dbReference type="Proteomes" id="UP001341259"/>
    </source>
</evidence>
<dbReference type="Pfam" id="PF00144">
    <property type="entry name" value="Beta-lactamase"/>
    <property type="match status" value="1"/>
</dbReference>
<gene>
    <name evidence="4" type="ORF">OHB29_20265</name>
</gene>
<sequence length="439" mass="48155">MAHHGQQKSSRLLLTGLAGIAGLTTLAVATTALAGPSHPPPPRLPAKGHATHQKTQAVLNEIAAQGTPGVIAQVRDRHGVWDGRAGVRKLGSEQPRSTHDRFRIASVTKTFTATVLLKLEAEGKLSLDDSVAKWLPGVVHGKGYDKGQGKRHEERQGKRHEERHGKRYRPHHITVRHLLNHTSGIFDYNMDAGFRAKYAGDEFDRNRHVRWSQEDLVDIALAHPPNFQPEEGSRPGRPGKWDYSDTNYVLAGMVMEKATGRSYAHEVERLVIRPLNLRGTSVPGISPRLPSPHARHYSTLFEDGPRAKVRDVTEFSPTVAFSAGQMISTVGDVNTFLSRLLAGELLPPAQQRQLLDAVPVDGDKGHGGPQDVYGLGLRHFKLAEGCWAWGHGGMIPGSATRTLASADGRQVMTMNRNGDWGEQRLEDAAVETEFCRSVP</sequence>
<dbReference type="InterPro" id="IPR012338">
    <property type="entry name" value="Beta-lactam/transpept-like"/>
</dbReference>
<dbReference type="EMBL" id="CP107906">
    <property type="protein sequence ID" value="WUG95196.1"/>
    <property type="molecule type" value="Genomic_DNA"/>
</dbReference>
<dbReference type="InterPro" id="IPR001466">
    <property type="entry name" value="Beta-lactam-related"/>
</dbReference>
<feature type="region of interest" description="Disordered" evidence="1">
    <location>
        <begin position="32"/>
        <end position="53"/>
    </location>
</feature>
<reference evidence="4 5" key="1">
    <citation type="submission" date="2022-10" db="EMBL/GenBank/DDBJ databases">
        <title>The complete genomes of actinobacterial strains from the NBC collection.</title>
        <authorList>
            <person name="Joergensen T.S."/>
            <person name="Alvarez Arevalo M."/>
            <person name="Sterndorff E.B."/>
            <person name="Faurdal D."/>
            <person name="Vuksanovic O."/>
            <person name="Mourched A.-S."/>
            <person name="Charusanti P."/>
            <person name="Shaw S."/>
            <person name="Blin K."/>
            <person name="Weber T."/>
        </authorList>
    </citation>
    <scope>NUCLEOTIDE SEQUENCE [LARGE SCALE GENOMIC DNA]</scope>
    <source>
        <strain evidence="4 5">NBC_00456</strain>
    </source>
</reference>
<feature type="signal peptide" evidence="2">
    <location>
        <begin position="1"/>
        <end position="34"/>
    </location>
</feature>
<evidence type="ECO:0000256" key="2">
    <source>
        <dbReference type="SAM" id="SignalP"/>
    </source>
</evidence>
<dbReference type="RefSeq" id="WP_328340373.1">
    <property type="nucleotide sequence ID" value="NZ_CP107906.1"/>
</dbReference>
<protein>
    <submittedName>
        <fullName evidence="4">Beta-lactamase family protein</fullName>
    </submittedName>
</protein>
<evidence type="ECO:0000256" key="1">
    <source>
        <dbReference type="SAM" id="MobiDB-lite"/>
    </source>
</evidence>
<evidence type="ECO:0000259" key="3">
    <source>
        <dbReference type="Pfam" id="PF00144"/>
    </source>
</evidence>
<feature type="compositionally biased region" description="Basic and acidic residues" evidence="1">
    <location>
        <begin position="142"/>
        <end position="164"/>
    </location>
</feature>